<dbReference type="Proteomes" id="UP001157502">
    <property type="component" value="Chromosome 31"/>
</dbReference>
<reference evidence="1" key="1">
    <citation type="submission" date="2021-05" db="EMBL/GenBank/DDBJ databases">
        <authorList>
            <person name="Pan Q."/>
            <person name="Jouanno E."/>
            <person name="Zahm M."/>
            <person name="Klopp C."/>
            <person name="Cabau C."/>
            <person name="Louis A."/>
            <person name="Berthelot C."/>
            <person name="Parey E."/>
            <person name="Roest Crollius H."/>
            <person name="Montfort J."/>
            <person name="Robinson-Rechavi M."/>
            <person name="Bouchez O."/>
            <person name="Lampietro C."/>
            <person name="Lopez Roques C."/>
            <person name="Donnadieu C."/>
            <person name="Postlethwait J."/>
            <person name="Bobe J."/>
            <person name="Dillon D."/>
            <person name="Chandos A."/>
            <person name="von Hippel F."/>
            <person name="Guiguen Y."/>
        </authorList>
    </citation>
    <scope>NUCLEOTIDE SEQUENCE</scope>
    <source>
        <strain evidence="1">YG-Jan2019</strain>
    </source>
</reference>
<accession>A0ACC2F9H9</accession>
<keyword evidence="2" id="KW-1185">Reference proteome</keyword>
<comment type="caution">
    <text evidence="1">The sequence shown here is derived from an EMBL/GenBank/DDBJ whole genome shotgun (WGS) entry which is preliminary data.</text>
</comment>
<protein>
    <submittedName>
        <fullName evidence="1">Uncharacterized protein</fullName>
    </submittedName>
</protein>
<name>A0ACC2F9H9_DALPE</name>
<gene>
    <name evidence="1" type="ORF">DPEC_G00319120</name>
</gene>
<sequence>MKPQTPCTLQHLSVAPQLVDLQGSSVRIGIGPTAPAPRDKITERPGSKCAEVVTGSREMNGQKWNEIQGRHASYCPFLTNARPCLALIKCRQRTGSGSGERTQTSGRP</sequence>
<evidence type="ECO:0000313" key="2">
    <source>
        <dbReference type="Proteomes" id="UP001157502"/>
    </source>
</evidence>
<proteinExistence type="predicted"/>
<dbReference type="EMBL" id="CM055758">
    <property type="protein sequence ID" value="KAJ7988004.1"/>
    <property type="molecule type" value="Genomic_DNA"/>
</dbReference>
<evidence type="ECO:0000313" key="1">
    <source>
        <dbReference type="EMBL" id="KAJ7988004.1"/>
    </source>
</evidence>
<organism evidence="1 2">
    <name type="scientific">Dallia pectoralis</name>
    <name type="common">Alaska blackfish</name>
    <dbReference type="NCBI Taxonomy" id="75939"/>
    <lineage>
        <taxon>Eukaryota</taxon>
        <taxon>Metazoa</taxon>
        <taxon>Chordata</taxon>
        <taxon>Craniata</taxon>
        <taxon>Vertebrata</taxon>
        <taxon>Euteleostomi</taxon>
        <taxon>Actinopterygii</taxon>
        <taxon>Neopterygii</taxon>
        <taxon>Teleostei</taxon>
        <taxon>Protacanthopterygii</taxon>
        <taxon>Esociformes</taxon>
        <taxon>Umbridae</taxon>
        <taxon>Dallia</taxon>
    </lineage>
</organism>